<accession>A0A1G2T8D7</accession>
<protein>
    <submittedName>
        <fullName evidence="1">Uncharacterized protein</fullName>
    </submittedName>
</protein>
<evidence type="ECO:0000313" key="2">
    <source>
        <dbReference type="Proteomes" id="UP000179264"/>
    </source>
</evidence>
<dbReference type="EMBL" id="MHVL01000017">
    <property type="protein sequence ID" value="OHA93545.1"/>
    <property type="molecule type" value="Genomic_DNA"/>
</dbReference>
<name>A0A1G2T8D7_9BACT</name>
<reference evidence="1 2" key="1">
    <citation type="journal article" date="2016" name="Nat. Commun.">
        <title>Thousands of microbial genomes shed light on interconnected biogeochemical processes in an aquifer system.</title>
        <authorList>
            <person name="Anantharaman K."/>
            <person name="Brown C.T."/>
            <person name="Hug L.A."/>
            <person name="Sharon I."/>
            <person name="Castelle C.J."/>
            <person name="Probst A.J."/>
            <person name="Thomas B.C."/>
            <person name="Singh A."/>
            <person name="Wilkins M.J."/>
            <person name="Karaoz U."/>
            <person name="Brodie E.L."/>
            <person name="Williams K.H."/>
            <person name="Hubbard S.S."/>
            <person name="Banfield J.F."/>
        </authorList>
    </citation>
    <scope>NUCLEOTIDE SEQUENCE [LARGE SCALE GENOMIC DNA]</scope>
</reference>
<dbReference type="Proteomes" id="UP000179264">
    <property type="component" value="Unassembled WGS sequence"/>
</dbReference>
<sequence>MTHVHIKKEKAITLRKKGITYSEILKQVPVAKSTLTEWFREVKLSVSEFQRLTAKKLAASKRGGEAKHRQRLERMQKIRERALKDITHITKRELWLIGIILYWAEGSKEKEYYPGTGINFNNSDPRMIKVFIKWLMESCKVAKDIIRFEIYIHENSKNNVEKTRNYWSQVTEFPLDKFNKVYFKKTPIKTNRKNIGDLYYGLLRVKVNASSTILRQVTGWTEAIVQSIK</sequence>
<comment type="caution">
    <text evidence="1">The sequence shown here is derived from an EMBL/GenBank/DDBJ whole genome shotgun (WGS) entry which is preliminary data.</text>
</comment>
<proteinExistence type="predicted"/>
<dbReference type="AlphaFoldDB" id="A0A1G2T8D7"/>
<organism evidence="1 2">
    <name type="scientific">Candidatus Zambryskibacteria bacterium RIFCSPHIGHO2_02_38_10.5</name>
    <dbReference type="NCBI Taxonomy" id="1802742"/>
    <lineage>
        <taxon>Bacteria</taxon>
        <taxon>Candidatus Zambryskiibacteriota</taxon>
    </lineage>
</organism>
<gene>
    <name evidence="1" type="ORF">A2W58_02770</name>
</gene>
<evidence type="ECO:0000313" key="1">
    <source>
        <dbReference type="EMBL" id="OHA93545.1"/>
    </source>
</evidence>